<keyword evidence="3" id="KW-0804">Transcription</keyword>
<dbReference type="Pfam" id="PF02311">
    <property type="entry name" value="AraC_binding"/>
    <property type="match status" value="1"/>
</dbReference>
<dbReference type="RefSeq" id="WP_184623793.1">
    <property type="nucleotide sequence ID" value="NZ_JACHCC010000003.1"/>
</dbReference>
<evidence type="ECO:0000256" key="2">
    <source>
        <dbReference type="ARBA" id="ARBA00023125"/>
    </source>
</evidence>
<keyword evidence="1" id="KW-0805">Transcription regulation</keyword>
<evidence type="ECO:0000256" key="1">
    <source>
        <dbReference type="ARBA" id="ARBA00023015"/>
    </source>
</evidence>
<dbReference type="EMBL" id="JACHCC010000003">
    <property type="protein sequence ID" value="MBB6499079.1"/>
    <property type="molecule type" value="Genomic_DNA"/>
</dbReference>
<dbReference type="InterPro" id="IPR018062">
    <property type="entry name" value="HTH_AraC-typ_CS"/>
</dbReference>
<dbReference type="Pfam" id="PF12833">
    <property type="entry name" value="HTH_18"/>
    <property type="match status" value="1"/>
</dbReference>
<dbReference type="SUPFAM" id="SSF46689">
    <property type="entry name" value="Homeodomain-like"/>
    <property type="match status" value="2"/>
</dbReference>
<gene>
    <name evidence="5" type="ORF">HDF25_001220</name>
</gene>
<dbReference type="InterPro" id="IPR018060">
    <property type="entry name" value="HTH_AraC"/>
</dbReference>
<accession>A0A7X0J0Y5</accession>
<dbReference type="Proteomes" id="UP000521017">
    <property type="component" value="Unassembled WGS sequence"/>
</dbReference>
<protein>
    <submittedName>
        <fullName evidence="5">AraC-like DNA-binding protein</fullName>
    </submittedName>
</protein>
<evidence type="ECO:0000259" key="4">
    <source>
        <dbReference type="PROSITE" id="PS01124"/>
    </source>
</evidence>
<keyword evidence="2 5" id="KW-0238">DNA-binding</keyword>
<dbReference type="PROSITE" id="PS01124">
    <property type="entry name" value="HTH_ARAC_FAMILY_2"/>
    <property type="match status" value="1"/>
</dbReference>
<proteinExistence type="predicted"/>
<comment type="caution">
    <text evidence="5">The sequence shown here is derived from an EMBL/GenBank/DDBJ whole genome shotgun (WGS) entry which is preliminary data.</text>
</comment>
<evidence type="ECO:0000313" key="5">
    <source>
        <dbReference type="EMBL" id="MBB6499079.1"/>
    </source>
</evidence>
<dbReference type="GO" id="GO:0043565">
    <property type="term" value="F:sequence-specific DNA binding"/>
    <property type="evidence" value="ECO:0007669"/>
    <property type="project" value="InterPro"/>
</dbReference>
<dbReference type="GO" id="GO:0003700">
    <property type="term" value="F:DNA-binding transcription factor activity"/>
    <property type="evidence" value="ECO:0007669"/>
    <property type="project" value="InterPro"/>
</dbReference>
<evidence type="ECO:0000313" key="6">
    <source>
        <dbReference type="Proteomes" id="UP000521017"/>
    </source>
</evidence>
<name>A0A7X0J0Y5_9SPHI</name>
<feature type="domain" description="HTH araC/xylS-type" evidence="4">
    <location>
        <begin position="156"/>
        <end position="254"/>
    </location>
</feature>
<dbReference type="InterPro" id="IPR009057">
    <property type="entry name" value="Homeodomain-like_sf"/>
</dbReference>
<dbReference type="PANTHER" id="PTHR11019:SF199">
    <property type="entry name" value="HTH-TYPE TRANSCRIPTIONAL REGULATOR NIMR"/>
    <property type="match status" value="1"/>
</dbReference>
<dbReference type="AlphaFoldDB" id="A0A7X0J0Y5"/>
<dbReference type="InterPro" id="IPR003313">
    <property type="entry name" value="AraC-bd"/>
</dbReference>
<evidence type="ECO:0000256" key="3">
    <source>
        <dbReference type="ARBA" id="ARBA00023163"/>
    </source>
</evidence>
<dbReference type="PANTHER" id="PTHR11019">
    <property type="entry name" value="HTH-TYPE TRANSCRIPTIONAL REGULATOR NIMR"/>
    <property type="match status" value="1"/>
</dbReference>
<reference evidence="5 6" key="1">
    <citation type="submission" date="2020-08" db="EMBL/GenBank/DDBJ databases">
        <title>Genomic Encyclopedia of Type Strains, Phase IV (KMG-V): Genome sequencing to study the core and pangenomes of soil and plant-associated prokaryotes.</title>
        <authorList>
            <person name="Whitman W."/>
        </authorList>
    </citation>
    <scope>NUCLEOTIDE SEQUENCE [LARGE SCALE GENOMIC DNA]</scope>
    <source>
        <strain evidence="5 6">M2T3</strain>
    </source>
</reference>
<dbReference type="SMART" id="SM00342">
    <property type="entry name" value="HTH_ARAC"/>
    <property type="match status" value="1"/>
</dbReference>
<sequence length="254" mass="29007">MTNILPPSKLNFVIHGNLTENEAILHEHSVGQLLYAEKGVLHIEYADKKILLPAQYCSWIPPFSVHRLWSSSSDIFIRGIYFESHFCKNKVFSTSAVFPLSNVLKEMIRYTAKWHNHTENSDYENTFIKCVRQMLPDEIAAAVKLEIPVTGHPLLSRILNYIAENIQNEIRIQGIGELFGISGKTLHRLFVKELGLSFSIYLMFFRVMKAIELLNEGNHSVKEVTYLVGYNSIPSFSSIFKQVTGANPQSFIKK</sequence>
<dbReference type="Gene3D" id="1.10.10.60">
    <property type="entry name" value="Homeodomain-like"/>
    <property type="match status" value="2"/>
</dbReference>
<dbReference type="PROSITE" id="PS00041">
    <property type="entry name" value="HTH_ARAC_FAMILY_1"/>
    <property type="match status" value="1"/>
</dbReference>
<organism evidence="5 6">
    <name type="scientific">Pedobacter cryoconitis</name>
    <dbReference type="NCBI Taxonomy" id="188932"/>
    <lineage>
        <taxon>Bacteria</taxon>
        <taxon>Pseudomonadati</taxon>
        <taxon>Bacteroidota</taxon>
        <taxon>Sphingobacteriia</taxon>
        <taxon>Sphingobacteriales</taxon>
        <taxon>Sphingobacteriaceae</taxon>
        <taxon>Pedobacter</taxon>
    </lineage>
</organism>